<sequence length="269" mass="31346">MVESKKKEGTCETVPRKPREKSETGIYHVIVRGIGQQDIFYEEDDFQRYLETAKKVSRESGVSVLGYCLMTNHVHLLLKEEDGDISVFMKRLGVSYAYWYNWKYERMGHVFQDRFKSEAVKDDAYLLTVIRYIHQNPVKACIINKPEKYEWSSCAAYYKADQNAATFPDTRLILGIVHKEQKRAIEEFKKYTAEDNEDRCLDCDKSKRISESEAYERAKEIMNGKPVTALQTMDQDARNKILSCLRKDGVSLRQICRITGLPFHIVRKA</sequence>
<dbReference type="PANTHER" id="PTHR34322:SF2">
    <property type="entry name" value="TRANSPOSASE IS200-LIKE DOMAIN-CONTAINING PROTEIN"/>
    <property type="match status" value="1"/>
</dbReference>
<evidence type="ECO:0000313" key="2">
    <source>
        <dbReference type="EMBL" id="SHK57911.1"/>
    </source>
</evidence>
<evidence type="ECO:0000313" key="3">
    <source>
        <dbReference type="Proteomes" id="UP000183997"/>
    </source>
</evidence>
<feature type="domain" description="Transposase IS200-like" evidence="1">
    <location>
        <begin position="22"/>
        <end position="136"/>
    </location>
</feature>
<dbReference type="Pfam" id="PF01797">
    <property type="entry name" value="Y1_Tnp"/>
    <property type="match status" value="1"/>
</dbReference>
<dbReference type="InterPro" id="IPR036515">
    <property type="entry name" value="Transposase_17_sf"/>
</dbReference>
<dbReference type="STRING" id="1121421.SAMN02745123_02368"/>
<dbReference type="GO" id="GO:0003677">
    <property type="term" value="F:DNA binding"/>
    <property type="evidence" value="ECO:0007669"/>
    <property type="project" value="InterPro"/>
</dbReference>
<keyword evidence="3" id="KW-1185">Reference proteome</keyword>
<evidence type="ECO:0000259" key="1">
    <source>
        <dbReference type="SMART" id="SM01321"/>
    </source>
</evidence>
<accession>A0A1M6TLS8</accession>
<dbReference type="Gene3D" id="3.30.70.1290">
    <property type="entry name" value="Transposase IS200-like"/>
    <property type="match status" value="1"/>
</dbReference>
<protein>
    <submittedName>
        <fullName evidence="2">REP element-mobilizing transposase RayT</fullName>
    </submittedName>
</protein>
<reference evidence="3" key="1">
    <citation type="submission" date="2016-11" db="EMBL/GenBank/DDBJ databases">
        <authorList>
            <person name="Varghese N."/>
            <person name="Submissions S."/>
        </authorList>
    </citation>
    <scope>NUCLEOTIDE SEQUENCE [LARGE SCALE GENOMIC DNA]</scope>
    <source>
        <strain evidence="3">DSM 10349</strain>
    </source>
</reference>
<dbReference type="EMBL" id="FRAR01000017">
    <property type="protein sequence ID" value="SHK57911.1"/>
    <property type="molecule type" value="Genomic_DNA"/>
</dbReference>
<dbReference type="GO" id="GO:0006313">
    <property type="term" value="P:DNA transposition"/>
    <property type="evidence" value="ECO:0007669"/>
    <property type="project" value="InterPro"/>
</dbReference>
<organism evidence="2 3">
    <name type="scientific">Desulforamulus aeronauticus DSM 10349</name>
    <dbReference type="NCBI Taxonomy" id="1121421"/>
    <lineage>
        <taxon>Bacteria</taxon>
        <taxon>Bacillati</taxon>
        <taxon>Bacillota</taxon>
        <taxon>Clostridia</taxon>
        <taxon>Eubacteriales</taxon>
        <taxon>Peptococcaceae</taxon>
        <taxon>Desulforamulus</taxon>
    </lineage>
</organism>
<dbReference type="PANTHER" id="PTHR34322">
    <property type="entry name" value="TRANSPOSASE, Y1_TNP DOMAIN-CONTAINING"/>
    <property type="match status" value="1"/>
</dbReference>
<dbReference type="AlphaFoldDB" id="A0A1M6TLS8"/>
<dbReference type="InterPro" id="IPR002686">
    <property type="entry name" value="Transposase_17"/>
</dbReference>
<proteinExistence type="predicted"/>
<dbReference type="SMART" id="SM01321">
    <property type="entry name" value="Y1_Tnp"/>
    <property type="match status" value="1"/>
</dbReference>
<name>A0A1M6TLS8_9FIRM</name>
<dbReference type="GO" id="GO:0004803">
    <property type="term" value="F:transposase activity"/>
    <property type="evidence" value="ECO:0007669"/>
    <property type="project" value="InterPro"/>
</dbReference>
<gene>
    <name evidence="2" type="ORF">SAMN02745123_02368</name>
</gene>
<dbReference type="Proteomes" id="UP000183997">
    <property type="component" value="Unassembled WGS sequence"/>
</dbReference>
<dbReference type="SUPFAM" id="SSF143422">
    <property type="entry name" value="Transposase IS200-like"/>
    <property type="match status" value="1"/>
</dbReference>